<feature type="transmembrane region" description="Helical" evidence="2">
    <location>
        <begin position="15"/>
        <end position="34"/>
    </location>
</feature>
<reference evidence="3" key="2">
    <citation type="submission" date="2020-09" db="EMBL/GenBank/DDBJ databases">
        <authorList>
            <person name="Sun Q."/>
            <person name="Ohkuma M."/>
        </authorList>
    </citation>
    <scope>NUCLEOTIDE SEQUENCE</scope>
    <source>
        <strain evidence="3">JCM 31311</strain>
    </source>
</reference>
<keyword evidence="4" id="KW-1185">Reference proteome</keyword>
<organism evidence="3 4">
    <name type="scientific">Deinococcus ruber</name>
    <dbReference type="NCBI Taxonomy" id="1848197"/>
    <lineage>
        <taxon>Bacteria</taxon>
        <taxon>Thermotogati</taxon>
        <taxon>Deinococcota</taxon>
        <taxon>Deinococci</taxon>
        <taxon>Deinococcales</taxon>
        <taxon>Deinococcaceae</taxon>
        <taxon>Deinococcus</taxon>
    </lineage>
</organism>
<proteinExistence type="predicted"/>
<keyword evidence="2" id="KW-1133">Transmembrane helix</keyword>
<gene>
    <name evidence="3" type="ORF">GCM10008957_55600</name>
</gene>
<evidence type="ECO:0000256" key="1">
    <source>
        <dbReference type="SAM" id="MobiDB-lite"/>
    </source>
</evidence>
<dbReference type="AlphaFoldDB" id="A0A918FIN0"/>
<protein>
    <submittedName>
        <fullName evidence="3">Uncharacterized protein</fullName>
    </submittedName>
</protein>
<sequence length="154" mass="15758">MPETDSIFKHLDWSVVLYAAGMATLMSLLLTLRARNLQRAAGLPLSPWPTMIPDTLIGTVTGVLLAVGVPLLYKPLNTFSGVGLLAGAGGALGPKIWDLISARGLNLGLTWLASSVAGPLAALAAKAAAKDGDSNGTQQTPPPSPPPTGDQRGP</sequence>
<feature type="transmembrane region" description="Helical" evidence="2">
    <location>
        <begin position="55"/>
        <end position="73"/>
    </location>
</feature>
<comment type="caution">
    <text evidence="3">The sequence shown here is derived from an EMBL/GenBank/DDBJ whole genome shotgun (WGS) entry which is preliminary data.</text>
</comment>
<evidence type="ECO:0000313" key="3">
    <source>
        <dbReference type="EMBL" id="GGR39748.1"/>
    </source>
</evidence>
<name>A0A918FIN0_9DEIO</name>
<dbReference type="EMBL" id="BMQL01000098">
    <property type="protein sequence ID" value="GGR39748.1"/>
    <property type="molecule type" value="Genomic_DNA"/>
</dbReference>
<accession>A0A918FIN0</accession>
<keyword evidence="2" id="KW-0472">Membrane</keyword>
<keyword evidence="2" id="KW-0812">Transmembrane</keyword>
<evidence type="ECO:0000313" key="4">
    <source>
        <dbReference type="Proteomes" id="UP000603865"/>
    </source>
</evidence>
<dbReference type="Proteomes" id="UP000603865">
    <property type="component" value="Unassembled WGS sequence"/>
</dbReference>
<evidence type="ECO:0000256" key="2">
    <source>
        <dbReference type="SAM" id="Phobius"/>
    </source>
</evidence>
<feature type="region of interest" description="Disordered" evidence="1">
    <location>
        <begin position="127"/>
        <end position="154"/>
    </location>
</feature>
<reference evidence="3" key="1">
    <citation type="journal article" date="2014" name="Int. J. Syst. Evol. Microbiol.">
        <title>Complete genome sequence of Corynebacterium casei LMG S-19264T (=DSM 44701T), isolated from a smear-ripened cheese.</title>
        <authorList>
            <consortium name="US DOE Joint Genome Institute (JGI-PGF)"/>
            <person name="Walter F."/>
            <person name="Albersmeier A."/>
            <person name="Kalinowski J."/>
            <person name="Ruckert C."/>
        </authorList>
    </citation>
    <scope>NUCLEOTIDE SEQUENCE</scope>
    <source>
        <strain evidence="3">JCM 31311</strain>
    </source>
</reference>
<dbReference type="RefSeq" id="WP_189093775.1">
    <property type="nucleotide sequence ID" value="NZ_BMQL01000098.1"/>
</dbReference>